<keyword evidence="2" id="KW-1185">Reference proteome</keyword>
<evidence type="ECO:0000313" key="2">
    <source>
        <dbReference type="Proteomes" id="UP000046392"/>
    </source>
</evidence>
<protein>
    <submittedName>
        <fullName evidence="3">DUF19 domain-containing protein</fullName>
    </submittedName>
</protein>
<dbReference type="PANTHER" id="PTHR34311">
    <property type="entry name" value="PROTEIN CBG21698-RELATED"/>
    <property type="match status" value="1"/>
</dbReference>
<feature type="signal peptide" evidence="1">
    <location>
        <begin position="1"/>
        <end position="16"/>
    </location>
</feature>
<organism evidence="2 3">
    <name type="scientific">Strongyloides papillosus</name>
    <name type="common">Intestinal threadworm</name>
    <dbReference type="NCBI Taxonomy" id="174720"/>
    <lineage>
        <taxon>Eukaryota</taxon>
        <taxon>Metazoa</taxon>
        <taxon>Ecdysozoa</taxon>
        <taxon>Nematoda</taxon>
        <taxon>Chromadorea</taxon>
        <taxon>Rhabditida</taxon>
        <taxon>Tylenchina</taxon>
        <taxon>Panagrolaimomorpha</taxon>
        <taxon>Strongyloidoidea</taxon>
        <taxon>Strongyloididae</taxon>
        <taxon>Strongyloides</taxon>
    </lineage>
</organism>
<keyword evidence="1" id="KW-0732">Signal</keyword>
<evidence type="ECO:0000313" key="3">
    <source>
        <dbReference type="WBParaSite" id="SPAL_0001355900.1"/>
    </source>
</evidence>
<sequence>MKVILFIFALVSIGSSGIIDDIFNVPDSVLAQIPLTMPVGEICNDVKFNYCQVEFNRGLNIDTSLTWRNGTALLTAIKKAILANGTDIGLIGTCRVRKQFFGCLGDTYSACVNNYHLISEMSSTDKIRDAYRYTGMFKELDFVCNGGFEIAIAEYGTIITLDTSTNAIQCMQNFDSSLTGQPTQICKAGGAYATCLQNYFNSQLGLIEGWWACEKTRVAFADQCSNIKCLVTSTPSN</sequence>
<name>A0A0N5C6J3_STREA</name>
<dbReference type="WBParaSite" id="SPAL_0001355900.1">
    <property type="protein sequence ID" value="SPAL_0001355900.1"/>
    <property type="gene ID" value="SPAL_0001355900"/>
</dbReference>
<evidence type="ECO:0000256" key="1">
    <source>
        <dbReference type="SAM" id="SignalP"/>
    </source>
</evidence>
<reference evidence="3" key="1">
    <citation type="submission" date="2017-02" db="UniProtKB">
        <authorList>
            <consortium name="WormBaseParasite"/>
        </authorList>
    </citation>
    <scope>IDENTIFICATION</scope>
</reference>
<proteinExistence type="predicted"/>
<feature type="chain" id="PRO_5005895447" evidence="1">
    <location>
        <begin position="17"/>
        <end position="237"/>
    </location>
</feature>
<accession>A0A0N5C6J3</accession>
<dbReference type="AlphaFoldDB" id="A0A0N5C6J3"/>
<dbReference type="Proteomes" id="UP000046392">
    <property type="component" value="Unplaced"/>
</dbReference>